<evidence type="ECO:0000313" key="2">
    <source>
        <dbReference type="Proteomes" id="UP000199501"/>
    </source>
</evidence>
<organism evidence="1 2">
    <name type="scientific">Actinokineospora iranica</name>
    <dbReference type="NCBI Taxonomy" id="1271860"/>
    <lineage>
        <taxon>Bacteria</taxon>
        <taxon>Bacillati</taxon>
        <taxon>Actinomycetota</taxon>
        <taxon>Actinomycetes</taxon>
        <taxon>Pseudonocardiales</taxon>
        <taxon>Pseudonocardiaceae</taxon>
        <taxon>Actinokineospora</taxon>
    </lineage>
</organism>
<dbReference type="STRING" id="1271860.SAMN05216174_101407"/>
<name>A0A1G6JHG6_9PSEU</name>
<dbReference type="AlphaFoldDB" id="A0A1G6JHG6"/>
<dbReference type="RefSeq" id="WP_175482576.1">
    <property type="nucleotide sequence ID" value="NZ_FMZZ01000001.1"/>
</dbReference>
<dbReference type="Proteomes" id="UP000199501">
    <property type="component" value="Unassembled WGS sequence"/>
</dbReference>
<evidence type="ECO:0000313" key="1">
    <source>
        <dbReference type="EMBL" id="SDC18143.1"/>
    </source>
</evidence>
<sequence length="48" mass="5073">MQQRLPSRASGDLDATLDTLRERFGSAAVTRAALLGHDPGVSVPLLPD</sequence>
<keyword evidence="2" id="KW-1185">Reference proteome</keyword>
<accession>A0A1G6JHG6</accession>
<protein>
    <submittedName>
        <fullName evidence="1">DNA polymerase-4</fullName>
    </submittedName>
</protein>
<gene>
    <name evidence="1" type="ORF">SAMN05216174_101407</name>
</gene>
<reference evidence="2" key="1">
    <citation type="submission" date="2016-10" db="EMBL/GenBank/DDBJ databases">
        <authorList>
            <person name="Varghese N."/>
            <person name="Submissions S."/>
        </authorList>
    </citation>
    <scope>NUCLEOTIDE SEQUENCE [LARGE SCALE GENOMIC DNA]</scope>
    <source>
        <strain evidence="2">IBRC-M 10403</strain>
    </source>
</reference>
<dbReference type="EMBL" id="FMZZ01000001">
    <property type="protein sequence ID" value="SDC18143.1"/>
    <property type="molecule type" value="Genomic_DNA"/>
</dbReference>
<proteinExistence type="predicted"/>